<dbReference type="EMBL" id="LUGG01000001">
    <property type="protein sequence ID" value="OBZ78832.1"/>
    <property type="molecule type" value="Genomic_DNA"/>
</dbReference>
<name>A0A1C7MPQ7_GRIFR</name>
<dbReference type="OMA" id="MAICEHW"/>
<organism evidence="1 2">
    <name type="scientific">Grifola frondosa</name>
    <name type="common">Maitake</name>
    <name type="synonym">Polyporus frondosus</name>
    <dbReference type="NCBI Taxonomy" id="5627"/>
    <lineage>
        <taxon>Eukaryota</taxon>
        <taxon>Fungi</taxon>
        <taxon>Dikarya</taxon>
        <taxon>Basidiomycota</taxon>
        <taxon>Agaricomycotina</taxon>
        <taxon>Agaricomycetes</taxon>
        <taxon>Polyporales</taxon>
        <taxon>Grifolaceae</taxon>
        <taxon>Grifola</taxon>
    </lineage>
</organism>
<gene>
    <name evidence="1" type="ORF">A0H81_01157</name>
</gene>
<evidence type="ECO:0000313" key="2">
    <source>
        <dbReference type="Proteomes" id="UP000092993"/>
    </source>
</evidence>
<protein>
    <submittedName>
        <fullName evidence="1">Putative glycosidase C21B10.07</fullName>
    </submittedName>
</protein>
<dbReference type="Pfam" id="PF26113">
    <property type="entry name" value="GH16_XgeA"/>
    <property type="match status" value="1"/>
</dbReference>
<dbReference type="AlphaFoldDB" id="A0A1C7MPQ7"/>
<dbReference type="SUPFAM" id="SSF49899">
    <property type="entry name" value="Concanavalin A-like lectins/glucanases"/>
    <property type="match status" value="1"/>
</dbReference>
<dbReference type="GO" id="GO:0016798">
    <property type="term" value="F:hydrolase activity, acting on glycosyl bonds"/>
    <property type="evidence" value="ECO:0007669"/>
    <property type="project" value="UniProtKB-KW"/>
</dbReference>
<dbReference type="STRING" id="5627.A0A1C7MPQ7"/>
<dbReference type="Gene3D" id="2.60.120.200">
    <property type="match status" value="1"/>
</dbReference>
<reference evidence="1 2" key="1">
    <citation type="submission" date="2016-03" db="EMBL/GenBank/DDBJ databases">
        <title>Whole genome sequencing of Grifola frondosa 9006-11.</title>
        <authorList>
            <person name="Min B."/>
            <person name="Park H."/>
            <person name="Kim J.-G."/>
            <person name="Cho H."/>
            <person name="Oh Y.-L."/>
            <person name="Kong W.-S."/>
            <person name="Choi I.-G."/>
        </authorList>
    </citation>
    <scope>NUCLEOTIDE SEQUENCE [LARGE SCALE GENOMIC DNA]</scope>
    <source>
        <strain evidence="1 2">9006-11</strain>
    </source>
</reference>
<dbReference type="OrthoDB" id="192832at2759"/>
<evidence type="ECO:0000313" key="1">
    <source>
        <dbReference type="EMBL" id="OBZ78832.1"/>
    </source>
</evidence>
<keyword evidence="1" id="KW-0326">Glycosidase</keyword>
<sequence>MTTVHSGRRQSSVGLWCLASLVDTGRRSMAICEHWKHNVNIGQFLNTGEIDIIEGVHDNEHNQVTWHTGPNCTLNQNASFTGSLVETNGQPNLDCDGSLNNNAGCGVTEWSRASYGPTFDAQGGGVFAMKWDDEGIAVWSFYRAAVPQDVVSGAPNPSTWGEPVAILEPSGCNPITNFVNHSIVFADMSYDLMRRAMQVTGRATRTPRQAAQERAQTV</sequence>
<accession>A0A1C7MPQ7</accession>
<keyword evidence="2" id="KW-1185">Reference proteome</keyword>
<keyword evidence="1" id="KW-0378">Hydrolase</keyword>
<proteinExistence type="predicted"/>
<comment type="caution">
    <text evidence="1">The sequence shown here is derived from an EMBL/GenBank/DDBJ whole genome shotgun (WGS) entry which is preliminary data.</text>
</comment>
<dbReference type="Proteomes" id="UP000092993">
    <property type="component" value="Unassembled WGS sequence"/>
</dbReference>
<dbReference type="InterPro" id="IPR013320">
    <property type="entry name" value="ConA-like_dom_sf"/>
</dbReference>